<evidence type="ECO:0000313" key="3">
    <source>
        <dbReference type="Proteomes" id="UP000275267"/>
    </source>
</evidence>
<sequence>MEGDSKLTAKAGDGSIKKDALGHGGASSSATQGMGQQGAYNQAMGYMQPQVGFSLQLFTKTPCGEQLKSSNQPPQQAKGEIVAWAPNLS</sequence>
<reference evidence="3" key="1">
    <citation type="journal article" date="2019" name="Nat. Commun.">
        <title>The genome of broomcorn millet.</title>
        <authorList>
            <person name="Zou C."/>
            <person name="Miki D."/>
            <person name="Li D."/>
            <person name="Tang Q."/>
            <person name="Xiao L."/>
            <person name="Rajput S."/>
            <person name="Deng P."/>
            <person name="Jia W."/>
            <person name="Huang R."/>
            <person name="Zhang M."/>
            <person name="Sun Y."/>
            <person name="Hu J."/>
            <person name="Fu X."/>
            <person name="Schnable P.S."/>
            <person name="Li F."/>
            <person name="Zhang H."/>
            <person name="Feng B."/>
            <person name="Zhu X."/>
            <person name="Liu R."/>
            <person name="Schnable J.C."/>
            <person name="Zhu J.-K."/>
            <person name="Zhang H."/>
        </authorList>
    </citation>
    <scope>NUCLEOTIDE SEQUENCE [LARGE SCALE GENOMIC DNA]</scope>
</reference>
<dbReference type="AlphaFoldDB" id="A0A3L6R7S9"/>
<name>A0A3L6R7S9_PANMI</name>
<feature type="region of interest" description="Disordered" evidence="1">
    <location>
        <begin position="64"/>
        <end position="89"/>
    </location>
</feature>
<evidence type="ECO:0000256" key="1">
    <source>
        <dbReference type="SAM" id="MobiDB-lite"/>
    </source>
</evidence>
<protein>
    <submittedName>
        <fullName evidence="2">Nuclear transcription factor Y subunit B</fullName>
    </submittedName>
</protein>
<dbReference type="Proteomes" id="UP000275267">
    <property type="component" value="Unassembled WGS sequence"/>
</dbReference>
<dbReference type="EMBL" id="PQIB02000009">
    <property type="protein sequence ID" value="RLM98593.1"/>
    <property type="molecule type" value="Genomic_DNA"/>
</dbReference>
<evidence type="ECO:0000313" key="2">
    <source>
        <dbReference type="EMBL" id="RLM98593.1"/>
    </source>
</evidence>
<feature type="region of interest" description="Disordered" evidence="1">
    <location>
        <begin position="1"/>
        <end position="35"/>
    </location>
</feature>
<feature type="compositionally biased region" description="Polar residues" evidence="1">
    <location>
        <begin position="26"/>
        <end position="35"/>
    </location>
</feature>
<keyword evidence="3" id="KW-1185">Reference proteome</keyword>
<dbReference type="STRING" id="4540.A0A3L6R7S9"/>
<comment type="caution">
    <text evidence="2">The sequence shown here is derived from an EMBL/GenBank/DDBJ whole genome shotgun (WGS) entry which is preliminary data.</text>
</comment>
<organism evidence="2 3">
    <name type="scientific">Panicum miliaceum</name>
    <name type="common">Proso millet</name>
    <name type="synonym">Broomcorn millet</name>
    <dbReference type="NCBI Taxonomy" id="4540"/>
    <lineage>
        <taxon>Eukaryota</taxon>
        <taxon>Viridiplantae</taxon>
        <taxon>Streptophyta</taxon>
        <taxon>Embryophyta</taxon>
        <taxon>Tracheophyta</taxon>
        <taxon>Spermatophyta</taxon>
        <taxon>Magnoliopsida</taxon>
        <taxon>Liliopsida</taxon>
        <taxon>Poales</taxon>
        <taxon>Poaceae</taxon>
        <taxon>PACMAD clade</taxon>
        <taxon>Panicoideae</taxon>
        <taxon>Panicodae</taxon>
        <taxon>Paniceae</taxon>
        <taxon>Panicinae</taxon>
        <taxon>Panicum</taxon>
        <taxon>Panicum sect. Panicum</taxon>
    </lineage>
</organism>
<accession>A0A3L6R7S9</accession>
<gene>
    <name evidence="2" type="ORF">C2845_PM06G19190</name>
</gene>
<proteinExistence type="predicted"/>